<reference evidence="2" key="1">
    <citation type="submission" date="2017-04" db="EMBL/GenBank/DDBJ databases">
        <title>Plasmodium gonderi genome.</title>
        <authorList>
            <person name="Arisue N."/>
            <person name="Honma H."/>
            <person name="Kawai S."/>
            <person name="Tougan T."/>
            <person name="Tanabe K."/>
            <person name="Horii T."/>
        </authorList>
    </citation>
    <scope>NUCLEOTIDE SEQUENCE [LARGE SCALE GENOMIC DNA]</scope>
    <source>
        <strain evidence="2">ATCC 30045</strain>
    </source>
</reference>
<dbReference type="AlphaFoldDB" id="A0A1Y1JLL1"/>
<evidence type="ECO:0000313" key="2">
    <source>
        <dbReference type="Proteomes" id="UP000195521"/>
    </source>
</evidence>
<dbReference type="RefSeq" id="XP_028545729.1">
    <property type="nucleotide sequence ID" value="XM_028689928.1"/>
</dbReference>
<protein>
    <submittedName>
        <fullName evidence="1">Uncharacterized protein</fullName>
    </submittedName>
</protein>
<dbReference type="Proteomes" id="UP000195521">
    <property type="component" value="Unassembled WGS sequence"/>
</dbReference>
<sequence length="210" mass="24845">MKRYILNNNTCWNTKKTKVEYQYDNELRIKGRVAFPDFFNFNKISNKRVDEDIKHKKKLGRLYSLQVEENGKRRRINFLHNFNDLGSRDTLKNQISVIPSGSTECSGLTFDEPEKSANNSATLYNQSDMNDKNRINKQEEKIVKNEFSHFHHVEIGSNYKDKKNNQIKNKYYEKINNLLKEIHLSKIARWNDNTKKCMYESAPSVLKQSV</sequence>
<dbReference type="OMA" id="LLKQVHM"/>
<name>A0A1Y1JLL1_PLAGO</name>
<dbReference type="EMBL" id="BDQF01000014">
    <property type="protein sequence ID" value="GAW83140.1"/>
    <property type="molecule type" value="Genomic_DNA"/>
</dbReference>
<proteinExistence type="predicted"/>
<gene>
    <name evidence="1" type="ORF">PGO_134120</name>
</gene>
<comment type="caution">
    <text evidence="1">The sequence shown here is derived from an EMBL/GenBank/DDBJ whole genome shotgun (WGS) entry which is preliminary data.</text>
</comment>
<dbReference type="OrthoDB" id="371439at2759"/>
<dbReference type="GeneID" id="39749883"/>
<organism evidence="1 2">
    <name type="scientific">Plasmodium gonderi</name>
    <dbReference type="NCBI Taxonomy" id="77519"/>
    <lineage>
        <taxon>Eukaryota</taxon>
        <taxon>Sar</taxon>
        <taxon>Alveolata</taxon>
        <taxon>Apicomplexa</taxon>
        <taxon>Aconoidasida</taxon>
        <taxon>Haemosporida</taxon>
        <taxon>Plasmodiidae</taxon>
        <taxon>Plasmodium</taxon>
        <taxon>Plasmodium (Plasmodium)</taxon>
    </lineage>
</organism>
<accession>A0A1Y1JLL1</accession>
<evidence type="ECO:0000313" key="1">
    <source>
        <dbReference type="EMBL" id="GAW83140.1"/>
    </source>
</evidence>
<keyword evidence="2" id="KW-1185">Reference proteome</keyword>